<gene>
    <name evidence="1" type="ORF">GCM10009760_08750</name>
</gene>
<dbReference type="InterPro" id="IPR023213">
    <property type="entry name" value="CAT-like_dom_sf"/>
</dbReference>
<reference evidence="1 2" key="1">
    <citation type="journal article" date="2019" name="Int. J. Syst. Evol. Microbiol.">
        <title>The Global Catalogue of Microorganisms (GCM) 10K type strain sequencing project: providing services to taxonomists for standard genome sequencing and annotation.</title>
        <authorList>
            <consortium name="The Broad Institute Genomics Platform"/>
            <consortium name="The Broad Institute Genome Sequencing Center for Infectious Disease"/>
            <person name="Wu L."/>
            <person name="Ma J."/>
        </authorList>
    </citation>
    <scope>NUCLEOTIDE SEQUENCE [LARGE SCALE GENOMIC DNA]</scope>
    <source>
        <strain evidence="1 2">JCM 14560</strain>
    </source>
</reference>
<dbReference type="Proteomes" id="UP001422759">
    <property type="component" value="Unassembled WGS sequence"/>
</dbReference>
<evidence type="ECO:0008006" key="3">
    <source>
        <dbReference type="Google" id="ProtNLM"/>
    </source>
</evidence>
<dbReference type="Gene3D" id="3.30.559.30">
    <property type="entry name" value="Nonribosomal peptide synthetase, condensation domain"/>
    <property type="match status" value="1"/>
</dbReference>
<comment type="caution">
    <text evidence="1">The sequence shown here is derived from an EMBL/GenBank/DDBJ whole genome shotgun (WGS) entry which is preliminary data.</text>
</comment>
<protein>
    <recommendedName>
        <fullName evidence="3">Non-ribosomal peptide synthetase</fullName>
    </recommendedName>
</protein>
<evidence type="ECO:0000313" key="2">
    <source>
        <dbReference type="Proteomes" id="UP001422759"/>
    </source>
</evidence>
<accession>A0ABN2YXG4</accession>
<name>A0ABN2YXG4_9ACTN</name>
<sequence>MSASITAAYLTRFRTVAADSAELLPLTGAQRRFALTRRLDPQGRPDVVPLFFGYPHGTVDTARLRRAAVRLAGRHPALRGSLAALRGTPVLRLGDPSADVREIPVPPGGTAEDALRHALLAWPAAGPPLRLLLARGTAPDEELLAVALDHAACDEQSLGTVTAELAELYAADRPDGPTPAAGLAAYREAVELQLAAEVRASSPAAFAHWGARLGRLAGDGAAPPPGRAAGPPDTGMLTRRLPAATGAARGAVFPALLDAVSAAAGRLPGAGAANGAALGYPWGGRPPGAPAALGCFLNTLVHPAAASPADLDGLSASWWDDLDHADTPFDEVVHAARSAGSRWSGALDGLLTFEDLHRRPPLVLGGTPGRETHLAGRPLTAPFAVSASHGEDLLVRFAWDRTRSTDDAAHGAFDALLGTLRHHLAAAPDATAPGRAA</sequence>
<dbReference type="RefSeq" id="WP_344460872.1">
    <property type="nucleotide sequence ID" value="NZ_BAAANT010000003.1"/>
</dbReference>
<dbReference type="SUPFAM" id="SSF52777">
    <property type="entry name" value="CoA-dependent acyltransferases"/>
    <property type="match status" value="2"/>
</dbReference>
<evidence type="ECO:0000313" key="1">
    <source>
        <dbReference type="EMBL" id="GAA2133034.1"/>
    </source>
</evidence>
<organism evidence="1 2">
    <name type="scientific">Kitasatospora kazusensis</name>
    <dbReference type="NCBI Taxonomy" id="407974"/>
    <lineage>
        <taxon>Bacteria</taxon>
        <taxon>Bacillati</taxon>
        <taxon>Actinomycetota</taxon>
        <taxon>Actinomycetes</taxon>
        <taxon>Kitasatosporales</taxon>
        <taxon>Streptomycetaceae</taxon>
        <taxon>Kitasatospora</taxon>
    </lineage>
</organism>
<dbReference type="Gene3D" id="3.30.559.10">
    <property type="entry name" value="Chloramphenicol acetyltransferase-like domain"/>
    <property type="match status" value="1"/>
</dbReference>
<proteinExistence type="predicted"/>
<keyword evidence="2" id="KW-1185">Reference proteome</keyword>
<dbReference type="EMBL" id="BAAANT010000003">
    <property type="protein sequence ID" value="GAA2133034.1"/>
    <property type="molecule type" value="Genomic_DNA"/>
</dbReference>